<proteinExistence type="predicted"/>
<feature type="compositionally biased region" description="Low complexity" evidence="1">
    <location>
        <begin position="121"/>
        <end position="132"/>
    </location>
</feature>
<feature type="compositionally biased region" description="Basic and acidic residues" evidence="1">
    <location>
        <begin position="137"/>
        <end position="148"/>
    </location>
</feature>
<sequence length="168" mass="18236">MGRSDSSKPTSDRQPRQYFRGSHVSPRDKVGNRSVIRGGGPSTTLPSPTPINVAWRVMPSPHAAAAARPPYVSATSRGTTKIRLGVRTSSPLTGIKHTGLTGSPLPFPKRPVCGIVIPEMTRGTNRPTPRTWTTEEESTHDGGLDPHQRWRTCALGREQVEPTPQLDS</sequence>
<evidence type="ECO:0000313" key="2">
    <source>
        <dbReference type="EMBL" id="RRT42974.1"/>
    </source>
</evidence>
<reference evidence="2 3" key="1">
    <citation type="journal article" date="2014" name="Agronomy (Basel)">
        <title>A Draft Genome Sequence for Ensete ventricosum, the Drought-Tolerant Tree Against Hunger.</title>
        <authorList>
            <person name="Harrison J."/>
            <person name="Moore K.A."/>
            <person name="Paszkiewicz K."/>
            <person name="Jones T."/>
            <person name="Grant M."/>
            <person name="Ambacheew D."/>
            <person name="Muzemil S."/>
            <person name="Studholme D.J."/>
        </authorList>
    </citation>
    <scope>NUCLEOTIDE SEQUENCE [LARGE SCALE GENOMIC DNA]</scope>
</reference>
<gene>
    <name evidence="2" type="ORF">B296_00042434</name>
</gene>
<protein>
    <submittedName>
        <fullName evidence="2">Uncharacterized protein</fullName>
    </submittedName>
</protein>
<comment type="caution">
    <text evidence="2">The sequence shown here is derived from an EMBL/GenBank/DDBJ whole genome shotgun (WGS) entry which is preliminary data.</text>
</comment>
<feature type="region of interest" description="Disordered" evidence="1">
    <location>
        <begin position="120"/>
        <end position="148"/>
    </location>
</feature>
<dbReference type="Proteomes" id="UP000287651">
    <property type="component" value="Unassembled WGS sequence"/>
</dbReference>
<feature type="region of interest" description="Disordered" evidence="1">
    <location>
        <begin position="63"/>
        <end position="103"/>
    </location>
</feature>
<organism evidence="2 3">
    <name type="scientific">Ensete ventricosum</name>
    <name type="common">Abyssinian banana</name>
    <name type="synonym">Musa ensete</name>
    <dbReference type="NCBI Taxonomy" id="4639"/>
    <lineage>
        <taxon>Eukaryota</taxon>
        <taxon>Viridiplantae</taxon>
        <taxon>Streptophyta</taxon>
        <taxon>Embryophyta</taxon>
        <taxon>Tracheophyta</taxon>
        <taxon>Spermatophyta</taxon>
        <taxon>Magnoliopsida</taxon>
        <taxon>Liliopsida</taxon>
        <taxon>Zingiberales</taxon>
        <taxon>Musaceae</taxon>
        <taxon>Ensete</taxon>
    </lineage>
</organism>
<evidence type="ECO:0000313" key="3">
    <source>
        <dbReference type="Proteomes" id="UP000287651"/>
    </source>
</evidence>
<feature type="region of interest" description="Disordered" evidence="1">
    <location>
        <begin position="1"/>
        <end position="49"/>
    </location>
</feature>
<dbReference type="AlphaFoldDB" id="A0A426XU10"/>
<evidence type="ECO:0000256" key="1">
    <source>
        <dbReference type="SAM" id="MobiDB-lite"/>
    </source>
</evidence>
<dbReference type="EMBL" id="AMZH03017460">
    <property type="protein sequence ID" value="RRT42974.1"/>
    <property type="molecule type" value="Genomic_DNA"/>
</dbReference>
<name>A0A426XU10_ENSVE</name>
<accession>A0A426XU10</accession>